<dbReference type="EMBL" id="CP059893">
    <property type="protein sequence ID" value="QNJ89979.1"/>
    <property type="molecule type" value="Genomic_DNA"/>
</dbReference>
<accession>A0A7G8P6L3</accession>
<name>A0A7G8P6L3_9MYCO</name>
<gene>
    <name evidence="1" type="ORF">HZU40_00535</name>
</gene>
<dbReference type="AlphaFoldDB" id="A0A7G8P6L3"/>
<organism evidence="1 2">
    <name type="scientific">Mycolicibacterium fluoranthenivorans</name>
    <dbReference type="NCBI Taxonomy" id="258505"/>
    <lineage>
        <taxon>Bacteria</taxon>
        <taxon>Bacillati</taxon>
        <taxon>Actinomycetota</taxon>
        <taxon>Actinomycetes</taxon>
        <taxon>Mycobacteriales</taxon>
        <taxon>Mycobacteriaceae</taxon>
        <taxon>Mycolicibacterium</taxon>
    </lineage>
</organism>
<protein>
    <submittedName>
        <fullName evidence="1">Uncharacterized protein</fullName>
    </submittedName>
</protein>
<proteinExistence type="predicted"/>
<dbReference type="Proteomes" id="UP000515498">
    <property type="component" value="Plasmid unnamed2"/>
</dbReference>
<evidence type="ECO:0000313" key="2">
    <source>
        <dbReference type="Proteomes" id="UP000515498"/>
    </source>
</evidence>
<reference evidence="1 2" key="1">
    <citation type="submission" date="2020-07" db="EMBL/GenBank/DDBJ databases">
        <title>Draft genome sequence of four isobutane-metabolizing strains capable of cometabolically degrading diverse ether contaminants.</title>
        <authorList>
            <person name="Chen W."/>
            <person name="Faulkner N."/>
            <person name="Smith C."/>
            <person name="Hyman M."/>
        </authorList>
    </citation>
    <scope>NUCLEOTIDE SEQUENCE [LARGE SCALE GENOMIC DNA]</scope>
    <source>
        <strain evidence="1 2">2A</strain>
        <plasmid evidence="1 2">unnamed2</plasmid>
    </source>
</reference>
<keyword evidence="1" id="KW-0614">Plasmid</keyword>
<geneLocation type="plasmid" evidence="1 2">
    <name>unnamed2</name>
</geneLocation>
<dbReference type="KEGG" id="mflu:HZU40_00535"/>
<sequence length="244" mass="27217">MNHGDISSAARLLRHALIPRDRPTPASQYRELLDRYQTDVNFAEIVERIAEGLGVDVHQTSQLGLLVSGHADSPFGVTLDNCGLVLRKSGDQRLQDRRCFGLVLLAIITYAYPNGEALIDPANRPLRAVDIERFLEQRIKRLLDLDADLGEPEGQLSEAAATWNDLPELRVTDTGRVARDCHRWYIDSTLTFLVEQGRARREPALDDETGEAYVLNDRFRIGLADVTEGLIAEMSVTPADLDQA</sequence>
<evidence type="ECO:0000313" key="1">
    <source>
        <dbReference type="EMBL" id="QNJ89979.1"/>
    </source>
</evidence>
<dbReference type="RefSeq" id="WP_187095131.1">
    <property type="nucleotide sequence ID" value="NZ_CP059893.1"/>
</dbReference>